<comment type="caution">
    <text evidence="1">The sequence shown here is derived from an EMBL/GenBank/DDBJ whole genome shotgun (WGS) entry which is preliminary data.</text>
</comment>
<organism evidence="1 2">
    <name type="scientific">Paramecium octaurelia</name>
    <dbReference type="NCBI Taxonomy" id="43137"/>
    <lineage>
        <taxon>Eukaryota</taxon>
        <taxon>Sar</taxon>
        <taxon>Alveolata</taxon>
        <taxon>Ciliophora</taxon>
        <taxon>Intramacronucleata</taxon>
        <taxon>Oligohymenophorea</taxon>
        <taxon>Peniculida</taxon>
        <taxon>Parameciidae</taxon>
        <taxon>Paramecium</taxon>
    </lineage>
</organism>
<dbReference type="EMBL" id="CAJJDP010000058">
    <property type="protein sequence ID" value="CAD8171780.1"/>
    <property type="molecule type" value="Genomic_DNA"/>
</dbReference>
<reference evidence="1" key="1">
    <citation type="submission" date="2021-01" db="EMBL/GenBank/DDBJ databases">
        <authorList>
            <consortium name="Genoscope - CEA"/>
            <person name="William W."/>
        </authorList>
    </citation>
    <scope>NUCLEOTIDE SEQUENCE</scope>
</reference>
<evidence type="ECO:0000313" key="1">
    <source>
        <dbReference type="EMBL" id="CAD8171780.1"/>
    </source>
</evidence>
<keyword evidence="2" id="KW-1185">Reference proteome</keyword>
<evidence type="ECO:0000313" key="2">
    <source>
        <dbReference type="Proteomes" id="UP000683925"/>
    </source>
</evidence>
<sequence length="375" mass="43685">MNCTYHAKSQISCICVAPHKCQCKRKLCAQCIYEHGVDAKQAVPINIFQELLLVKLNEYKLDETSELIKQKLNFKSMLSETLSAMKNIWEQLQETITQIFDMIEIQNKLYLNIVNENANIAESSETHLEALVRIFQGETLKNWTNQKNSYLKQLDKVKDWWSQEIKAFNEKMKKQMKEFLNSNKNPPVQKQEQVQNSDTLASKNTFTFSKIYKYPSCEVSQNGRMYYNNALFYSCLCDQAIPQFGIVRFAFFIHNVINDQTMVGIGAREIISKNGYLNLQDAGKGAYLIMSSGYCFSHHQQEKYHASIPFKFTNNDIIIIEVVIQQKYIKWIKKSTKQSYLLEINPNYQYYPCINGPGKVEIMDDISLEKQQYNC</sequence>
<dbReference type="Proteomes" id="UP000683925">
    <property type="component" value="Unassembled WGS sequence"/>
</dbReference>
<protein>
    <submittedName>
        <fullName evidence="1">Uncharacterized protein</fullName>
    </submittedName>
</protein>
<proteinExistence type="predicted"/>
<dbReference type="AlphaFoldDB" id="A0A8S1V322"/>
<name>A0A8S1V322_PAROT</name>
<accession>A0A8S1V322</accession>
<dbReference type="OrthoDB" id="316464at2759"/>
<gene>
    <name evidence="1" type="ORF">POCTA_138.1.T0590019</name>
</gene>